<dbReference type="PROSITE" id="PS51800">
    <property type="entry name" value="ZF_CHHC_U11_48K"/>
    <property type="match status" value="2"/>
</dbReference>
<name>A0AAQ4E520_AMBAM</name>
<dbReference type="InterPro" id="IPR036236">
    <property type="entry name" value="Znf_C2H2_sf"/>
</dbReference>
<evidence type="ECO:0000256" key="2">
    <source>
        <dbReference type="ARBA" id="ARBA00022771"/>
    </source>
</evidence>
<keyword evidence="3" id="KW-0862">Zinc</keyword>
<comment type="caution">
    <text evidence="5">The sequence shown here is derived from an EMBL/GenBank/DDBJ whole genome shotgun (WGS) entry which is preliminary data.</text>
</comment>
<dbReference type="SUPFAM" id="SSF57667">
    <property type="entry name" value="beta-beta-alpha zinc fingers"/>
    <property type="match status" value="1"/>
</dbReference>
<evidence type="ECO:0000256" key="1">
    <source>
        <dbReference type="ARBA" id="ARBA00022723"/>
    </source>
</evidence>
<organism evidence="5 6">
    <name type="scientific">Amblyomma americanum</name>
    <name type="common">Lone star tick</name>
    <dbReference type="NCBI Taxonomy" id="6943"/>
    <lineage>
        <taxon>Eukaryota</taxon>
        <taxon>Metazoa</taxon>
        <taxon>Ecdysozoa</taxon>
        <taxon>Arthropoda</taxon>
        <taxon>Chelicerata</taxon>
        <taxon>Arachnida</taxon>
        <taxon>Acari</taxon>
        <taxon>Parasitiformes</taxon>
        <taxon>Ixodida</taxon>
        <taxon>Ixodoidea</taxon>
        <taxon>Ixodidae</taxon>
        <taxon>Amblyomminae</taxon>
        <taxon>Amblyomma</taxon>
    </lineage>
</organism>
<dbReference type="PANTHER" id="PTHR21402">
    <property type="entry name" value="GAMETOCYTE SPECIFIC FACTOR 1-RELATED"/>
    <property type="match status" value="1"/>
</dbReference>
<keyword evidence="6" id="KW-1185">Reference proteome</keyword>
<gene>
    <name evidence="5" type="ORF">V5799_013768</name>
</gene>
<dbReference type="Proteomes" id="UP001321473">
    <property type="component" value="Unassembled WGS sequence"/>
</dbReference>
<dbReference type="PANTHER" id="PTHR21402:SF5">
    <property type="entry name" value="GAMETOCYTE SPECIFIC FACTOR 1"/>
    <property type="match status" value="1"/>
</dbReference>
<dbReference type="EMBL" id="JARKHS020022134">
    <property type="protein sequence ID" value="KAK8769768.1"/>
    <property type="molecule type" value="Genomic_DNA"/>
</dbReference>
<evidence type="ECO:0000259" key="4">
    <source>
        <dbReference type="PROSITE" id="PS51800"/>
    </source>
</evidence>
<evidence type="ECO:0000313" key="6">
    <source>
        <dbReference type="Proteomes" id="UP001321473"/>
    </source>
</evidence>
<keyword evidence="2" id="KW-0863">Zinc-finger</keyword>
<sequence>MVEKWSWIGLTAKCCCSRDCLCKLVAFCSGKSLSPVLRETMATYTERRDPLVTCPFNPAHRVRKGRLQIHITKCRKAYAEKNMKHCPFSAEHVVPASELMHHIDTCPLNTTVEHFLTASEGYGPSGFTTVPPPTYQEVTAEENWDEEAAGSASLQDKIRTPAVAPVFINVQTMTPAERRHYYASLHSVA</sequence>
<dbReference type="AlphaFoldDB" id="A0AAQ4E520"/>
<dbReference type="GO" id="GO:0008270">
    <property type="term" value="F:zinc ion binding"/>
    <property type="evidence" value="ECO:0007669"/>
    <property type="project" value="UniProtKB-KW"/>
</dbReference>
<dbReference type="InterPro" id="IPR051591">
    <property type="entry name" value="UPF0224_FAM112_RNA_Proc"/>
</dbReference>
<keyword evidence="1" id="KW-0479">Metal-binding</keyword>
<accession>A0AAQ4E520</accession>
<feature type="domain" description="CHHC U11-48K-type" evidence="4">
    <location>
        <begin position="51"/>
        <end position="78"/>
    </location>
</feature>
<protein>
    <recommendedName>
        <fullName evidence="4">CHHC U11-48K-type domain-containing protein</fullName>
    </recommendedName>
</protein>
<dbReference type="Pfam" id="PF05253">
    <property type="entry name" value="zf-U11-48K"/>
    <property type="match status" value="2"/>
</dbReference>
<proteinExistence type="predicted"/>
<evidence type="ECO:0000256" key="3">
    <source>
        <dbReference type="ARBA" id="ARBA00022833"/>
    </source>
</evidence>
<reference evidence="5 6" key="1">
    <citation type="journal article" date="2023" name="Arcadia Sci">
        <title>De novo assembly of a long-read Amblyomma americanum tick genome.</title>
        <authorList>
            <person name="Chou S."/>
            <person name="Poskanzer K.E."/>
            <person name="Rollins M."/>
            <person name="Thuy-Boun P.S."/>
        </authorList>
    </citation>
    <scope>NUCLEOTIDE SEQUENCE [LARGE SCALE GENOMIC DNA]</scope>
    <source>
        <strain evidence="5">F_SG_1</strain>
        <tissue evidence="5">Salivary glands</tissue>
    </source>
</reference>
<feature type="domain" description="CHHC U11-48K-type" evidence="4">
    <location>
        <begin position="83"/>
        <end position="110"/>
    </location>
</feature>
<dbReference type="InterPro" id="IPR022776">
    <property type="entry name" value="TRM13/UPF0224_CHHC_Znf_dom"/>
</dbReference>
<evidence type="ECO:0000313" key="5">
    <source>
        <dbReference type="EMBL" id="KAK8769768.1"/>
    </source>
</evidence>